<dbReference type="Gene3D" id="2.60.40.60">
    <property type="entry name" value="Cadherins"/>
    <property type="match status" value="1"/>
</dbReference>
<accession>A0A9D4DNY5</accession>
<dbReference type="GO" id="GO:0005509">
    <property type="term" value="F:calcium ion binding"/>
    <property type="evidence" value="ECO:0007669"/>
    <property type="project" value="InterPro"/>
</dbReference>
<dbReference type="EMBL" id="JAIWYP010000010">
    <property type="protein sequence ID" value="KAH3751084.1"/>
    <property type="molecule type" value="Genomic_DNA"/>
</dbReference>
<dbReference type="SUPFAM" id="SSF49313">
    <property type="entry name" value="Cadherin-like"/>
    <property type="match status" value="1"/>
</dbReference>
<evidence type="ECO:0008006" key="3">
    <source>
        <dbReference type="Google" id="ProtNLM"/>
    </source>
</evidence>
<protein>
    <recommendedName>
        <fullName evidence="3">Cadherin domain-containing protein</fullName>
    </recommendedName>
</protein>
<dbReference type="InterPro" id="IPR015919">
    <property type="entry name" value="Cadherin-like_sf"/>
</dbReference>
<proteinExistence type="predicted"/>
<reference evidence="1" key="2">
    <citation type="submission" date="2020-11" db="EMBL/GenBank/DDBJ databases">
        <authorList>
            <person name="McCartney M.A."/>
            <person name="Auch B."/>
            <person name="Kono T."/>
            <person name="Mallez S."/>
            <person name="Becker A."/>
            <person name="Gohl D.M."/>
            <person name="Silverstein K.A.T."/>
            <person name="Koren S."/>
            <person name="Bechman K.B."/>
            <person name="Herman A."/>
            <person name="Abrahante J.E."/>
            <person name="Garbe J."/>
        </authorList>
    </citation>
    <scope>NUCLEOTIDE SEQUENCE</scope>
    <source>
        <strain evidence="1">Duluth1</strain>
        <tissue evidence="1">Whole animal</tissue>
    </source>
</reference>
<keyword evidence="2" id="KW-1185">Reference proteome</keyword>
<organism evidence="1 2">
    <name type="scientific">Dreissena polymorpha</name>
    <name type="common">Zebra mussel</name>
    <name type="synonym">Mytilus polymorpha</name>
    <dbReference type="NCBI Taxonomy" id="45954"/>
    <lineage>
        <taxon>Eukaryota</taxon>
        <taxon>Metazoa</taxon>
        <taxon>Spiralia</taxon>
        <taxon>Lophotrochozoa</taxon>
        <taxon>Mollusca</taxon>
        <taxon>Bivalvia</taxon>
        <taxon>Autobranchia</taxon>
        <taxon>Heteroconchia</taxon>
        <taxon>Euheterodonta</taxon>
        <taxon>Imparidentia</taxon>
        <taxon>Neoheterodontei</taxon>
        <taxon>Myida</taxon>
        <taxon>Dreissenoidea</taxon>
        <taxon>Dreissenidae</taxon>
        <taxon>Dreissena</taxon>
    </lineage>
</organism>
<dbReference type="Proteomes" id="UP000828390">
    <property type="component" value="Unassembled WGS sequence"/>
</dbReference>
<dbReference type="AlphaFoldDB" id="A0A9D4DNY5"/>
<sequence length="162" mass="16358">MPKSRFDGAPVTFTGLTGVSGSAGDTAATVSVVETSTASFLLFTVTATASTATFAFASDGNPDVIASATITAGAVTLATGKTLDKETKSSYVLKIVGTDGTDTATLTVTLTVTNKLEFAMTSYAVCVADGTVAGTVIGTYTVVDAVSATETVAYANREKYSF</sequence>
<evidence type="ECO:0000313" key="2">
    <source>
        <dbReference type="Proteomes" id="UP000828390"/>
    </source>
</evidence>
<name>A0A9D4DNY5_DREPO</name>
<evidence type="ECO:0000313" key="1">
    <source>
        <dbReference type="EMBL" id="KAH3751084.1"/>
    </source>
</evidence>
<dbReference type="GO" id="GO:0016020">
    <property type="term" value="C:membrane"/>
    <property type="evidence" value="ECO:0007669"/>
    <property type="project" value="InterPro"/>
</dbReference>
<comment type="caution">
    <text evidence="1">The sequence shown here is derived from an EMBL/GenBank/DDBJ whole genome shotgun (WGS) entry which is preliminary data.</text>
</comment>
<gene>
    <name evidence="1" type="ORF">DPMN_185628</name>
</gene>
<reference evidence="1" key="1">
    <citation type="journal article" date="2019" name="bioRxiv">
        <title>The Genome of the Zebra Mussel, Dreissena polymorpha: A Resource for Invasive Species Research.</title>
        <authorList>
            <person name="McCartney M.A."/>
            <person name="Auch B."/>
            <person name="Kono T."/>
            <person name="Mallez S."/>
            <person name="Zhang Y."/>
            <person name="Obille A."/>
            <person name="Becker A."/>
            <person name="Abrahante J.E."/>
            <person name="Garbe J."/>
            <person name="Badalamenti J.P."/>
            <person name="Herman A."/>
            <person name="Mangelson H."/>
            <person name="Liachko I."/>
            <person name="Sullivan S."/>
            <person name="Sone E.D."/>
            <person name="Koren S."/>
            <person name="Silverstein K.A.T."/>
            <person name="Beckman K.B."/>
            <person name="Gohl D.M."/>
        </authorList>
    </citation>
    <scope>NUCLEOTIDE SEQUENCE</scope>
    <source>
        <strain evidence="1">Duluth1</strain>
        <tissue evidence="1">Whole animal</tissue>
    </source>
</reference>